<dbReference type="PANTHER" id="PTHR47331">
    <property type="entry name" value="PHD-TYPE DOMAIN-CONTAINING PROTEIN"/>
    <property type="match status" value="1"/>
</dbReference>
<name>A0A6S7HCU2_PARCT</name>
<evidence type="ECO:0000313" key="2">
    <source>
        <dbReference type="Proteomes" id="UP001152795"/>
    </source>
</evidence>
<dbReference type="Pfam" id="PF18701">
    <property type="entry name" value="DUF5641"/>
    <property type="match status" value="1"/>
</dbReference>
<keyword evidence="2" id="KW-1185">Reference proteome</keyword>
<accession>A0A6S7HCU2</accession>
<dbReference type="EMBL" id="CACRXK020004467">
    <property type="protein sequence ID" value="CAB4002844.1"/>
    <property type="molecule type" value="Genomic_DNA"/>
</dbReference>
<protein>
    <submittedName>
        <fullName evidence="1">Uncharacterized protein</fullName>
    </submittedName>
</protein>
<proteinExistence type="predicted"/>
<comment type="caution">
    <text evidence="1">The sequence shown here is derived from an EMBL/GenBank/DDBJ whole genome shotgun (WGS) entry which is preliminary data.</text>
</comment>
<organism evidence="1 2">
    <name type="scientific">Paramuricea clavata</name>
    <name type="common">Red gorgonian</name>
    <name type="synonym">Violescent sea-whip</name>
    <dbReference type="NCBI Taxonomy" id="317549"/>
    <lineage>
        <taxon>Eukaryota</taxon>
        <taxon>Metazoa</taxon>
        <taxon>Cnidaria</taxon>
        <taxon>Anthozoa</taxon>
        <taxon>Octocorallia</taxon>
        <taxon>Malacalcyonacea</taxon>
        <taxon>Plexauridae</taxon>
        <taxon>Paramuricea</taxon>
    </lineage>
</organism>
<dbReference type="OrthoDB" id="5984894at2759"/>
<gene>
    <name evidence="1" type="ORF">PACLA_8A001399</name>
</gene>
<evidence type="ECO:0000313" key="1">
    <source>
        <dbReference type="EMBL" id="CAB4002844.1"/>
    </source>
</evidence>
<dbReference type="PANTHER" id="PTHR47331:SF1">
    <property type="entry name" value="GAG-LIKE PROTEIN"/>
    <property type="match status" value="1"/>
</dbReference>
<dbReference type="AlphaFoldDB" id="A0A6S7HCU2"/>
<dbReference type="Proteomes" id="UP001152795">
    <property type="component" value="Unassembled WGS sequence"/>
</dbReference>
<sequence>MALLCTIWERMIRTVRKNMRALVGDRLVDDETLLTVMCEVEKMINDRPLTRQCDDPRDLAALTPNTLLLSYRNRSSSANTSASTHNLREKWKLAHKLADEFWARWLKEYLPSLQERQKWLFPKGDVVLMVKEDCPRGEWPLAVVEESYPDKNGHVRQVLIRAANQTQYRRDVRKLCLLEKSDSE</sequence>
<reference evidence="1" key="1">
    <citation type="submission" date="2020-04" db="EMBL/GenBank/DDBJ databases">
        <authorList>
            <person name="Alioto T."/>
            <person name="Alioto T."/>
            <person name="Gomez Garrido J."/>
        </authorList>
    </citation>
    <scope>NUCLEOTIDE SEQUENCE</scope>
    <source>
        <strain evidence="1">A484AB</strain>
    </source>
</reference>
<dbReference type="InterPro" id="IPR040676">
    <property type="entry name" value="DUF5641"/>
</dbReference>